<dbReference type="EMBL" id="CP108140">
    <property type="protein sequence ID" value="WTP87037.1"/>
    <property type="molecule type" value="Genomic_DNA"/>
</dbReference>
<gene>
    <name evidence="1" type="ORF">OG477_17385</name>
</gene>
<sequence>MLISPAVSIVLGAKNLSDAEGLLASGSSGVSQLRLRSTRRLDLGQTAVQAIPAEQLPAERLWAKSDCLLCPLSSRLVVSTQMAANRRFDGEPGRCVAVVQPHRPPGRRPERHRPSAPRARRIRLRGHPYRLPDRPDVTREWLHREYVEGLREPRPAEHLTHEAGDVRHVSGRWSTGHRRVTASYLARDRLIDQAIK</sequence>
<proteinExistence type="predicted"/>
<accession>A0AAU1HW41</accession>
<dbReference type="AlphaFoldDB" id="A0AAU1HW41"/>
<reference evidence="1" key="1">
    <citation type="submission" date="2022-10" db="EMBL/GenBank/DDBJ databases">
        <title>The complete genomes of actinobacterial strains from the NBC collection.</title>
        <authorList>
            <person name="Joergensen T.S."/>
            <person name="Alvarez Arevalo M."/>
            <person name="Sterndorff E.B."/>
            <person name="Faurdal D."/>
            <person name="Vuksanovic O."/>
            <person name="Mourched A.-S."/>
            <person name="Charusanti P."/>
            <person name="Shaw S."/>
            <person name="Blin K."/>
            <person name="Weber T."/>
        </authorList>
    </citation>
    <scope>NUCLEOTIDE SEQUENCE</scope>
    <source>
        <strain evidence="1">NBC 00180</strain>
    </source>
</reference>
<evidence type="ECO:0000313" key="1">
    <source>
        <dbReference type="EMBL" id="WTP87037.1"/>
    </source>
</evidence>
<name>A0AAU1HW41_9ACTN</name>
<protein>
    <submittedName>
        <fullName evidence="1">Uncharacterized protein</fullName>
    </submittedName>
</protein>
<organism evidence="1">
    <name type="scientific">Streptomyces sp. NBC_00180</name>
    <dbReference type="NCBI Taxonomy" id="2903632"/>
    <lineage>
        <taxon>Bacteria</taxon>
        <taxon>Bacillati</taxon>
        <taxon>Actinomycetota</taxon>
        <taxon>Actinomycetes</taxon>
        <taxon>Kitasatosporales</taxon>
        <taxon>Streptomycetaceae</taxon>
        <taxon>Streptomyces</taxon>
    </lineage>
</organism>